<reference evidence="7" key="1">
    <citation type="submission" date="2018-04" db="EMBL/GenBank/DDBJ databases">
        <title>Draft genome sequence of the Candidatus Spirobacillus cienkowskii, a pathogen of freshwater Daphnia species, reconstructed from hemolymph metagenomic reads.</title>
        <authorList>
            <person name="Bresciani L."/>
            <person name="Lemos L.N."/>
            <person name="Wale N."/>
            <person name="Lin J.Y."/>
            <person name="Fernandes G.R."/>
            <person name="Duffy M.A."/>
            <person name="Rodrigues J.M."/>
        </authorList>
    </citation>
    <scope>NUCLEOTIDE SEQUENCE [LARGE SCALE GENOMIC DNA]</scope>
    <source>
        <strain evidence="7">Binning01</strain>
    </source>
</reference>
<feature type="transmembrane region" description="Helical" evidence="5">
    <location>
        <begin position="250"/>
        <end position="267"/>
    </location>
</feature>
<accession>A0A369KWJ7</accession>
<feature type="transmembrane region" description="Helical" evidence="5">
    <location>
        <begin position="368"/>
        <end position="387"/>
    </location>
</feature>
<dbReference type="GO" id="GO:0016874">
    <property type="term" value="F:ligase activity"/>
    <property type="evidence" value="ECO:0007669"/>
    <property type="project" value="UniProtKB-KW"/>
</dbReference>
<feature type="transmembrane region" description="Helical" evidence="5">
    <location>
        <begin position="95"/>
        <end position="112"/>
    </location>
</feature>
<feature type="transmembrane region" description="Helical" evidence="5">
    <location>
        <begin position="407"/>
        <end position="429"/>
    </location>
</feature>
<keyword evidence="2 5" id="KW-0812">Transmembrane</keyword>
<keyword evidence="4 5" id="KW-0472">Membrane</keyword>
<dbReference type="Pfam" id="PF04932">
    <property type="entry name" value="Wzy_C"/>
    <property type="match status" value="1"/>
</dbReference>
<dbReference type="PANTHER" id="PTHR37422">
    <property type="entry name" value="TEICHURONIC ACID BIOSYNTHESIS PROTEIN TUAE"/>
    <property type="match status" value="1"/>
</dbReference>
<gene>
    <name evidence="7" type="ORF">DCC88_01165</name>
</gene>
<dbReference type="InterPro" id="IPR007016">
    <property type="entry name" value="O-antigen_ligase-rel_domated"/>
</dbReference>
<feature type="transmembrane region" description="Helical" evidence="5">
    <location>
        <begin position="12"/>
        <end position="38"/>
    </location>
</feature>
<name>A0A369KWJ7_9BACT</name>
<keyword evidence="3 5" id="KW-1133">Transmembrane helix</keyword>
<comment type="subcellular location">
    <subcellularLocation>
        <location evidence="1">Membrane</location>
        <topology evidence="1">Multi-pass membrane protein</topology>
    </subcellularLocation>
</comment>
<organism evidence="7 8">
    <name type="scientific">Spirobacillus cienkowskii</name>
    <dbReference type="NCBI Taxonomy" id="495820"/>
    <lineage>
        <taxon>Bacteria</taxon>
        <taxon>Pseudomonadati</taxon>
        <taxon>Bdellovibrionota</taxon>
        <taxon>Oligoflexia</taxon>
        <taxon>Silvanigrellales</taxon>
        <taxon>Spirobacillus</taxon>
    </lineage>
</organism>
<evidence type="ECO:0000256" key="2">
    <source>
        <dbReference type="ARBA" id="ARBA00022692"/>
    </source>
</evidence>
<feature type="transmembrane region" description="Helical" evidence="5">
    <location>
        <begin position="225"/>
        <end position="244"/>
    </location>
</feature>
<feature type="domain" description="O-antigen ligase-related" evidence="6">
    <location>
        <begin position="238"/>
        <end position="381"/>
    </location>
</feature>
<dbReference type="Proteomes" id="UP000253934">
    <property type="component" value="Unassembled WGS sequence"/>
</dbReference>
<feature type="transmembrane region" description="Helical" evidence="5">
    <location>
        <begin position="188"/>
        <end position="209"/>
    </location>
</feature>
<evidence type="ECO:0000256" key="1">
    <source>
        <dbReference type="ARBA" id="ARBA00004141"/>
    </source>
</evidence>
<dbReference type="InterPro" id="IPR051533">
    <property type="entry name" value="WaaL-like"/>
</dbReference>
<dbReference type="PANTHER" id="PTHR37422:SF13">
    <property type="entry name" value="LIPOPOLYSACCHARIDE BIOSYNTHESIS PROTEIN PA4999-RELATED"/>
    <property type="match status" value="1"/>
</dbReference>
<evidence type="ECO:0000256" key="3">
    <source>
        <dbReference type="ARBA" id="ARBA00022989"/>
    </source>
</evidence>
<sequence length="457" mass="53015">MINFSFFIFPFFLYTGIAVQAIFFYLTCILIPSVYFIKNNLKIPKFMLQICIYLIALHLIFPITNLLNLIFPNSTVTSFIYNTNNLFPSILKSEFPSSFFIGSFFIIIFYFISQYRKKDKKINPTKKYEPLKYFISGLFPASIIFLLLLFYEYKTGISLKSASQILEFKNPFLLNANTRVFGFYGSPLTVSGVGAAYFAFSWCLFWLCFSNKINYKNITIFKNRLVSLIALFSISTSSLLFIVISQGRTAFLSAIIILFLIPIILYIRKKPLISIFSAITILILGYFIGKNSSFTNRMSSATESIITNKSLEKGNNRIYFWKVYSHMITDKPIIGQGGYWLDQGLREQYYDHLGYDELEEKFTAHNNYIEVLGCGGIIAAIWILFYLTKLFKNLRAIIVRNIKNAPYLNFSLFFMFFANILHALTQNVFFDSSVIYIYISIIYIIMWQAAFKEKLLN</sequence>
<feature type="transmembrane region" description="Helical" evidence="5">
    <location>
        <begin position="50"/>
        <end position="71"/>
    </location>
</feature>
<keyword evidence="7" id="KW-0436">Ligase</keyword>
<evidence type="ECO:0000313" key="7">
    <source>
        <dbReference type="EMBL" id="RDB37197.1"/>
    </source>
</evidence>
<evidence type="ECO:0000259" key="6">
    <source>
        <dbReference type="Pfam" id="PF04932"/>
    </source>
</evidence>
<feature type="transmembrane region" description="Helical" evidence="5">
    <location>
        <begin position="435"/>
        <end position="451"/>
    </location>
</feature>
<dbReference type="EMBL" id="QOVW01000005">
    <property type="protein sequence ID" value="RDB37197.1"/>
    <property type="molecule type" value="Genomic_DNA"/>
</dbReference>
<evidence type="ECO:0000313" key="8">
    <source>
        <dbReference type="Proteomes" id="UP000253934"/>
    </source>
</evidence>
<protein>
    <submittedName>
        <fullName evidence="7">O-antigen ligase family protein</fullName>
    </submittedName>
</protein>
<evidence type="ECO:0000256" key="4">
    <source>
        <dbReference type="ARBA" id="ARBA00023136"/>
    </source>
</evidence>
<feature type="transmembrane region" description="Helical" evidence="5">
    <location>
        <begin position="133"/>
        <end position="151"/>
    </location>
</feature>
<comment type="caution">
    <text evidence="7">The sequence shown here is derived from an EMBL/GenBank/DDBJ whole genome shotgun (WGS) entry which is preliminary data.</text>
</comment>
<feature type="transmembrane region" description="Helical" evidence="5">
    <location>
        <begin position="272"/>
        <end position="289"/>
    </location>
</feature>
<evidence type="ECO:0000256" key="5">
    <source>
        <dbReference type="SAM" id="Phobius"/>
    </source>
</evidence>
<proteinExistence type="predicted"/>
<dbReference type="AlphaFoldDB" id="A0A369KWJ7"/>
<dbReference type="GO" id="GO:0016020">
    <property type="term" value="C:membrane"/>
    <property type="evidence" value="ECO:0007669"/>
    <property type="project" value="UniProtKB-SubCell"/>
</dbReference>
<keyword evidence="8" id="KW-1185">Reference proteome</keyword>